<proteinExistence type="predicted"/>
<dbReference type="Proteomes" id="UP000320735">
    <property type="component" value="Unassembled WGS sequence"/>
</dbReference>
<comment type="caution">
    <text evidence="1">The sequence shown here is derived from an EMBL/GenBank/DDBJ whole genome shotgun (WGS) entry which is preliminary data.</text>
</comment>
<accession>A0A5C6BM41</accession>
<dbReference type="RefSeq" id="WP_197532286.1">
    <property type="nucleotide sequence ID" value="NZ_SJPP01000001.1"/>
</dbReference>
<gene>
    <name evidence="1" type="ORF">CA54_16680</name>
</gene>
<protein>
    <submittedName>
        <fullName evidence="1">Uncharacterized protein</fullName>
    </submittedName>
</protein>
<sequence length="143" mass="15151">MACNGQGALLLIRGGRLFESGGGTVAGEYANVEEILHHVHVGDTRAPLLVRLYPEKGGTPIDLSGLTVEFYMVNSAGVAVVEQSDTGVTVTDAENGLVSKEFIAADVDTAGRFFGYFVAIDGEGKEETFPVDGRRLVVKVYAD</sequence>
<evidence type="ECO:0000313" key="2">
    <source>
        <dbReference type="Proteomes" id="UP000320735"/>
    </source>
</evidence>
<dbReference type="AlphaFoldDB" id="A0A5C6BM41"/>
<evidence type="ECO:0000313" key="1">
    <source>
        <dbReference type="EMBL" id="TWU12842.1"/>
    </source>
</evidence>
<dbReference type="EMBL" id="SJPP01000001">
    <property type="protein sequence ID" value="TWU12842.1"/>
    <property type="molecule type" value="Genomic_DNA"/>
</dbReference>
<name>A0A5C6BM41_9PLAN</name>
<organism evidence="1 2">
    <name type="scientific">Symmachiella macrocystis</name>
    <dbReference type="NCBI Taxonomy" id="2527985"/>
    <lineage>
        <taxon>Bacteria</taxon>
        <taxon>Pseudomonadati</taxon>
        <taxon>Planctomycetota</taxon>
        <taxon>Planctomycetia</taxon>
        <taxon>Planctomycetales</taxon>
        <taxon>Planctomycetaceae</taxon>
        <taxon>Symmachiella</taxon>
    </lineage>
</organism>
<keyword evidence="2" id="KW-1185">Reference proteome</keyword>
<dbReference type="Gene3D" id="2.60.40.3350">
    <property type="match status" value="1"/>
</dbReference>
<reference evidence="1 2" key="1">
    <citation type="submission" date="2019-02" db="EMBL/GenBank/DDBJ databases">
        <title>Deep-cultivation of Planctomycetes and their phenomic and genomic characterization uncovers novel biology.</title>
        <authorList>
            <person name="Wiegand S."/>
            <person name="Jogler M."/>
            <person name="Boedeker C."/>
            <person name="Pinto D."/>
            <person name="Vollmers J."/>
            <person name="Rivas-Marin E."/>
            <person name="Kohn T."/>
            <person name="Peeters S.H."/>
            <person name="Heuer A."/>
            <person name="Rast P."/>
            <person name="Oberbeckmann S."/>
            <person name="Bunk B."/>
            <person name="Jeske O."/>
            <person name="Meyerdierks A."/>
            <person name="Storesund J.E."/>
            <person name="Kallscheuer N."/>
            <person name="Luecker S."/>
            <person name="Lage O.M."/>
            <person name="Pohl T."/>
            <person name="Merkel B.J."/>
            <person name="Hornburger P."/>
            <person name="Mueller R.-W."/>
            <person name="Bruemmer F."/>
            <person name="Labrenz M."/>
            <person name="Spormann A.M."/>
            <person name="Op Den Camp H."/>
            <person name="Overmann J."/>
            <person name="Amann R."/>
            <person name="Jetten M.S.M."/>
            <person name="Mascher T."/>
            <person name="Medema M.H."/>
            <person name="Devos D.P."/>
            <person name="Kaster A.-K."/>
            <person name="Ovreas L."/>
            <person name="Rohde M."/>
            <person name="Galperin M.Y."/>
            <person name="Jogler C."/>
        </authorList>
    </citation>
    <scope>NUCLEOTIDE SEQUENCE [LARGE SCALE GENOMIC DNA]</scope>
    <source>
        <strain evidence="1 2">CA54</strain>
    </source>
</reference>